<gene>
    <name evidence="1" type="ORF">OUZ56_009413</name>
</gene>
<sequence>MTQLQHVIYTIYYFTVQHGPVSQVGPVSPTAYCTVCNTYMQNWKQQLDRQCKTPKHKAAFGDTVKSLKQKKLMVGFTGQSLERKVVESEDRLCTLIGEQNLPFNFVDPLVSVLKKSFPEDPTLAKLMVQHLFWS</sequence>
<protein>
    <recommendedName>
        <fullName evidence="3">U1-type domain-containing protein</fullName>
    </recommendedName>
</protein>
<dbReference type="Proteomes" id="UP001234178">
    <property type="component" value="Unassembled WGS sequence"/>
</dbReference>
<dbReference type="EMBL" id="JAOYFB010000037">
    <property type="protein sequence ID" value="KAK4024022.1"/>
    <property type="molecule type" value="Genomic_DNA"/>
</dbReference>
<reference evidence="1 2" key="1">
    <citation type="journal article" date="2023" name="Nucleic Acids Res.">
        <title>The hologenome of Daphnia magna reveals possible DNA methylation and microbiome-mediated evolution of the host genome.</title>
        <authorList>
            <person name="Chaturvedi A."/>
            <person name="Li X."/>
            <person name="Dhandapani V."/>
            <person name="Marshall H."/>
            <person name="Kissane S."/>
            <person name="Cuenca-Cambronero M."/>
            <person name="Asole G."/>
            <person name="Calvet F."/>
            <person name="Ruiz-Romero M."/>
            <person name="Marangio P."/>
            <person name="Guigo R."/>
            <person name="Rago D."/>
            <person name="Mirbahai L."/>
            <person name="Eastwood N."/>
            <person name="Colbourne J.K."/>
            <person name="Zhou J."/>
            <person name="Mallon E."/>
            <person name="Orsini L."/>
        </authorList>
    </citation>
    <scope>NUCLEOTIDE SEQUENCE [LARGE SCALE GENOMIC DNA]</scope>
    <source>
        <strain evidence="1">LRV0_1</strain>
    </source>
</reference>
<comment type="caution">
    <text evidence="1">The sequence shown here is derived from an EMBL/GenBank/DDBJ whole genome shotgun (WGS) entry which is preliminary data.</text>
</comment>
<name>A0ABR0AFX2_9CRUS</name>
<keyword evidence="2" id="KW-1185">Reference proteome</keyword>
<evidence type="ECO:0008006" key="3">
    <source>
        <dbReference type="Google" id="ProtNLM"/>
    </source>
</evidence>
<evidence type="ECO:0000313" key="1">
    <source>
        <dbReference type="EMBL" id="KAK4024022.1"/>
    </source>
</evidence>
<accession>A0ABR0AFX2</accession>
<organism evidence="1 2">
    <name type="scientific">Daphnia magna</name>
    <dbReference type="NCBI Taxonomy" id="35525"/>
    <lineage>
        <taxon>Eukaryota</taxon>
        <taxon>Metazoa</taxon>
        <taxon>Ecdysozoa</taxon>
        <taxon>Arthropoda</taxon>
        <taxon>Crustacea</taxon>
        <taxon>Branchiopoda</taxon>
        <taxon>Diplostraca</taxon>
        <taxon>Cladocera</taxon>
        <taxon>Anomopoda</taxon>
        <taxon>Daphniidae</taxon>
        <taxon>Daphnia</taxon>
    </lineage>
</organism>
<evidence type="ECO:0000313" key="2">
    <source>
        <dbReference type="Proteomes" id="UP001234178"/>
    </source>
</evidence>
<proteinExistence type="predicted"/>